<organism evidence="7 8">
    <name type="scientific">Daphnia pulex</name>
    <name type="common">Water flea</name>
    <dbReference type="NCBI Taxonomy" id="6669"/>
    <lineage>
        <taxon>Eukaryota</taxon>
        <taxon>Metazoa</taxon>
        <taxon>Ecdysozoa</taxon>
        <taxon>Arthropoda</taxon>
        <taxon>Crustacea</taxon>
        <taxon>Branchiopoda</taxon>
        <taxon>Diplostraca</taxon>
        <taxon>Cladocera</taxon>
        <taxon>Anomopoda</taxon>
        <taxon>Daphniidae</taxon>
        <taxon>Daphnia</taxon>
    </lineage>
</organism>
<keyword evidence="5" id="KW-1133">Transmembrane helix</keyword>
<sequence length="423" mass="45871">MPSIGQIAGLAIGAGALAVVGVLVMRKWAGVRRPSETKKEIRSKIPSVQPRILASEKIVPAEDFLSSPTDGLQNVVPAEEFLSSPTDGLQNVVPAEEFLSSPTDGLQNVVPAEEFLSSPTDGLQNVVPAEEFFSSPTDGLQNVVPAEESVLPVLSCDIENTVTSLTEDEIRSAKKKAKKAKKNFDLAARRREKRRVEKLQKSLLSEQPTVNPGEEIDVIPTIEDFPSVPSSVPALPEIVADSDMVSSIPDDYGVLTPAALPSSIEPADMDVSGGQVTSSNAAASESTEVYSRHDTSPPEIAQESSSHSHQMNEHYLEYIHLSNLPYSATGEQIVAFFENLVGPVYFFSMFLDENGLYTGKASLLFRNPGDASRAMFFCRYGCTIQGRRIKMKLFANGLQLHPGDFVLPSDLASDAKPIYYLQL</sequence>
<reference evidence="7 8" key="1">
    <citation type="journal article" date="2011" name="Science">
        <title>The ecoresponsive genome of Daphnia pulex.</title>
        <authorList>
            <person name="Colbourne J.K."/>
            <person name="Pfrender M.E."/>
            <person name="Gilbert D."/>
            <person name="Thomas W.K."/>
            <person name="Tucker A."/>
            <person name="Oakley T.H."/>
            <person name="Tokishita S."/>
            <person name="Aerts A."/>
            <person name="Arnold G.J."/>
            <person name="Basu M.K."/>
            <person name="Bauer D.J."/>
            <person name="Caceres C.E."/>
            <person name="Carmel L."/>
            <person name="Casola C."/>
            <person name="Choi J.H."/>
            <person name="Detter J.C."/>
            <person name="Dong Q."/>
            <person name="Dusheyko S."/>
            <person name="Eads B.D."/>
            <person name="Frohlich T."/>
            <person name="Geiler-Samerotte K.A."/>
            <person name="Gerlach D."/>
            <person name="Hatcher P."/>
            <person name="Jogdeo S."/>
            <person name="Krijgsveld J."/>
            <person name="Kriventseva E.V."/>
            <person name="Kultz D."/>
            <person name="Laforsch C."/>
            <person name="Lindquist E."/>
            <person name="Lopez J."/>
            <person name="Manak J.R."/>
            <person name="Muller J."/>
            <person name="Pangilinan J."/>
            <person name="Patwardhan R.P."/>
            <person name="Pitluck S."/>
            <person name="Pritham E.J."/>
            <person name="Rechtsteiner A."/>
            <person name="Rho M."/>
            <person name="Rogozin I.B."/>
            <person name="Sakarya O."/>
            <person name="Salamov A."/>
            <person name="Schaack S."/>
            <person name="Shapiro H."/>
            <person name="Shiga Y."/>
            <person name="Skalitzky C."/>
            <person name="Smith Z."/>
            <person name="Souvorov A."/>
            <person name="Sung W."/>
            <person name="Tang Z."/>
            <person name="Tsuchiya D."/>
            <person name="Tu H."/>
            <person name="Vos H."/>
            <person name="Wang M."/>
            <person name="Wolf Y.I."/>
            <person name="Yamagata H."/>
            <person name="Yamada T."/>
            <person name="Ye Y."/>
            <person name="Shaw J.R."/>
            <person name="Andrews J."/>
            <person name="Crease T.J."/>
            <person name="Tang H."/>
            <person name="Lucas S.M."/>
            <person name="Robertson H.M."/>
            <person name="Bork P."/>
            <person name="Koonin E.V."/>
            <person name="Zdobnov E.M."/>
            <person name="Grigoriev I.V."/>
            <person name="Lynch M."/>
            <person name="Boore J.L."/>
        </authorList>
    </citation>
    <scope>NUCLEOTIDE SEQUENCE [LARGE SCALE GENOMIC DNA]</scope>
</reference>
<dbReference type="GO" id="GO:0005634">
    <property type="term" value="C:nucleus"/>
    <property type="evidence" value="ECO:0000318"/>
    <property type="project" value="GO_Central"/>
</dbReference>
<evidence type="ECO:0000256" key="2">
    <source>
        <dbReference type="PROSITE-ProRule" id="PRU00176"/>
    </source>
</evidence>
<keyword evidence="3" id="KW-0175">Coiled coil</keyword>
<dbReference type="AlphaFoldDB" id="E9GJU7"/>
<keyword evidence="1 2" id="KW-0694">RNA-binding</keyword>
<dbReference type="CDD" id="cd00590">
    <property type="entry name" value="RRM_SF"/>
    <property type="match status" value="1"/>
</dbReference>
<dbReference type="GO" id="GO:0003729">
    <property type="term" value="F:mRNA binding"/>
    <property type="evidence" value="ECO:0000318"/>
    <property type="project" value="GO_Central"/>
</dbReference>
<dbReference type="InterPro" id="IPR000504">
    <property type="entry name" value="RRM_dom"/>
</dbReference>
<keyword evidence="8" id="KW-1185">Reference proteome</keyword>
<dbReference type="HOGENOM" id="CLU_649359_0_0_1"/>
<dbReference type="PANTHER" id="PTHR19965">
    <property type="entry name" value="RNA AND EXPORT FACTOR BINDING PROTEIN"/>
    <property type="match status" value="1"/>
</dbReference>
<dbReference type="InParanoid" id="E9GJU7"/>
<feature type="compositionally biased region" description="Low complexity" evidence="4">
    <location>
        <begin position="277"/>
        <end position="288"/>
    </location>
</feature>
<dbReference type="InterPro" id="IPR012677">
    <property type="entry name" value="Nucleotide-bd_a/b_plait_sf"/>
</dbReference>
<dbReference type="GO" id="GO:0006406">
    <property type="term" value="P:mRNA export from nucleus"/>
    <property type="evidence" value="ECO:0000318"/>
    <property type="project" value="GO_Central"/>
</dbReference>
<evidence type="ECO:0000313" key="8">
    <source>
        <dbReference type="Proteomes" id="UP000000305"/>
    </source>
</evidence>
<evidence type="ECO:0000256" key="4">
    <source>
        <dbReference type="SAM" id="MobiDB-lite"/>
    </source>
</evidence>
<keyword evidence="5" id="KW-0812">Transmembrane</keyword>
<keyword evidence="5" id="KW-0472">Membrane</keyword>
<dbReference type="InterPro" id="IPR051229">
    <property type="entry name" value="ALYREF_mRNA_export"/>
</dbReference>
<dbReference type="EMBL" id="GL732548">
    <property type="protein sequence ID" value="EFX80256.1"/>
    <property type="molecule type" value="Genomic_DNA"/>
</dbReference>
<dbReference type="Gene3D" id="3.30.70.330">
    <property type="match status" value="1"/>
</dbReference>
<feature type="transmembrane region" description="Helical" evidence="5">
    <location>
        <begin position="6"/>
        <end position="25"/>
    </location>
</feature>
<name>E9GJU7_DAPPU</name>
<evidence type="ECO:0000259" key="6">
    <source>
        <dbReference type="PROSITE" id="PS50102"/>
    </source>
</evidence>
<gene>
    <name evidence="7" type="ORF">DAPPUDRAFT_243928</name>
</gene>
<protein>
    <recommendedName>
        <fullName evidence="6">RRM domain-containing protein</fullName>
    </recommendedName>
</protein>
<dbReference type="SUPFAM" id="SSF54928">
    <property type="entry name" value="RNA-binding domain, RBD"/>
    <property type="match status" value="1"/>
</dbReference>
<feature type="coiled-coil region" evidence="3">
    <location>
        <begin position="163"/>
        <end position="190"/>
    </location>
</feature>
<dbReference type="PANTHER" id="PTHR19965:SF82">
    <property type="entry name" value="THO COMPLEX SUBUNIT 4"/>
    <property type="match status" value="1"/>
</dbReference>
<evidence type="ECO:0000313" key="7">
    <source>
        <dbReference type="EMBL" id="EFX80256.1"/>
    </source>
</evidence>
<evidence type="ECO:0000256" key="3">
    <source>
        <dbReference type="SAM" id="Coils"/>
    </source>
</evidence>
<dbReference type="Proteomes" id="UP000000305">
    <property type="component" value="Unassembled WGS sequence"/>
</dbReference>
<dbReference type="InterPro" id="IPR035979">
    <property type="entry name" value="RBD_domain_sf"/>
</dbReference>
<feature type="region of interest" description="Disordered" evidence="4">
    <location>
        <begin position="270"/>
        <end position="307"/>
    </location>
</feature>
<feature type="domain" description="RRM" evidence="6">
    <location>
        <begin position="317"/>
        <end position="396"/>
    </location>
</feature>
<evidence type="ECO:0000256" key="5">
    <source>
        <dbReference type="SAM" id="Phobius"/>
    </source>
</evidence>
<dbReference type="SMART" id="SM00360">
    <property type="entry name" value="RRM"/>
    <property type="match status" value="1"/>
</dbReference>
<accession>E9GJU7</accession>
<evidence type="ECO:0000256" key="1">
    <source>
        <dbReference type="ARBA" id="ARBA00022884"/>
    </source>
</evidence>
<dbReference type="KEGG" id="dpx:DAPPUDRAFT_243928"/>
<dbReference type="PROSITE" id="PS50102">
    <property type="entry name" value="RRM"/>
    <property type="match status" value="1"/>
</dbReference>
<dbReference type="OrthoDB" id="6382526at2759"/>
<proteinExistence type="predicted"/>